<dbReference type="PROSITE" id="PS00850">
    <property type="entry name" value="GLY_RADICAL_1"/>
    <property type="match status" value="1"/>
</dbReference>
<dbReference type="Gene3D" id="3.20.70.20">
    <property type="match status" value="1"/>
</dbReference>
<evidence type="ECO:0000256" key="1">
    <source>
        <dbReference type="ARBA" id="ARBA00022818"/>
    </source>
</evidence>
<dbReference type="NCBIfam" id="NF006732">
    <property type="entry name" value="PRK09263.1"/>
    <property type="match status" value="1"/>
</dbReference>
<accession>L7TK02</accession>
<evidence type="ECO:0000313" key="4">
    <source>
        <dbReference type="EMBL" id="AGC34756.1"/>
    </source>
</evidence>
<dbReference type="GO" id="GO:0008998">
    <property type="term" value="F:ribonucleoside-triphosphate reductase (thioredoxin) activity"/>
    <property type="evidence" value="ECO:0007669"/>
    <property type="project" value="InterPro"/>
</dbReference>
<sequence>MLSGDIKYLHPQMISKYKECKMQLDKLYTDVTNFLNQSNTDLTNENANKDAKCVNTHRDLLAGILSKHYSQDVIPTELMQWHNDGYGHIHDLDYYISPLTNCCLVNYPDMLKNGFTIGCAKIEEPKSFSVACTVLTQIVQAVASSQYGGQSLAHIDVGLEPYVQKSWDKLLEKQKKYNLSDEFIEEELRKEVYDGCQTLLYQTNSMISTNGQAAFISLSLGLNTSKFGKLITEQYLKVHENGLGKDKITPVFPKVIFFLQDGINMNANDSNYDLKQLAMRCASKRIYPDFVSVPLNHKVTGSSSTAVTPMGCRSFLGKWEDSNGNEQYNGRFNLGVVSINLPLIALESASDGEFFDKIDEHMNIAYRAQMNRVERLKGTKAKQNPILFMEGALARLGAEETIDKLFYNGYASISIGYVGLVECSEILTGSISKEFCMSVLNYMKVKCDEFKKESNIAFSLYGTPAESLCYKFARCIEAKYPSVLKRDYITNSFHQPVWVESSPFDKWSYEEGFAYLSNGGNISYVESPNLANNIQALETLVNYAYTKIPYFGINQPVDHCYECGFQGEFSVDKHGFHCPVCDNRNEKTISVIRRVSGYLGNPSSRGFNKGKQQECCERIQHK</sequence>
<dbReference type="InterPro" id="IPR012833">
    <property type="entry name" value="NrdD"/>
</dbReference>
<evidence type="ECO:0000313" key="5">
    <source>
        <dbReference type="Proteomes" id="UP000011158"/>
    </source>
</evidence>
<protein>
    <submittedName>
        <fullName evidence="4">Anaerobic NTP reductase large subunit</fullName>
    </submittedName>
</protein>
<proteinExistence type="predicted"/>
<dbReference type="KEGG" id="vg:24642809"/>
<dbReference type="InterPro" id="IPR001150">
    <property type="entry name" value="Gly_radical"/>
</dbReference>
<feature type="domain" description="Glycine radical" evidence="3">
    <location>
        <begin position="499"/>
        <end position="622"/>
    </location>
</feature>
<dbReference type="GO" id="GO:0004748">
    <property type="term" value="F:ribonucleoside-diphosphate reductase activity, thioredoxin disulfide as acceptor"/>
    <property type="evidence" value="ECO:0007669"/>
    <property type="project" value="TreeGrafter"/>
</dbReference>
<dbReference type="Proteomes" id="UP000011158">
    <property type="component" value="Segment"/>
</dbReference>
<dbReference type="PANTHER" id="PTHR21075:SF0">
    <property type="entry name" value="ANAEROBIC RIBONUCLEOSIDE-TRIPHOSPHATE REDUCTASE"/>
    <property type="match status" value="1"/>
</dbReference>
<dbReference type="RefSeq" id="YP_009150390.1">
    <property type="nucleotide sequence ID" value="NC_027364.1"/>
</dbReference>
<reference evidence="4 5" key="1">
    <citation type="journal article" date="2013" name="Arch. Virol.">
        <title>Genomic analysis of bacteriophage PBECO4 infecting Escherichia coli O157:H7.</title>
        <authorList>
            <person name="Kim M.S."/>
            <person name="Hong S.S."/>
            <person name="Park K."/>
            <person name="Myung H."/>
        </authorList>
    </citation>
    <scope>NUCLEOTIDE SEQUENCE [LARGE SCALE GENOMIC DNA]</scope>
</reference>
<dbReference type="GeneID" id="24642809"/>
<dbReference type="GO" id="GO:0009265">
    <property type="term" value="P:2'-deoxyribonucleotide biosynthetic process"/>
    <property type="evidence" value="ECO:0007669"/>
    <property type="project" value="TreeGrafter"/>
</dbReference>
<dbReference type="Pfam" id="PF13597">
    <property type="entry name" value="NRDD"/>
    <property type="match status" value="1"/>
</dbReference>
<evidence type="ECO:0000259" key="3">
    <source>
        <dbReference type="PROSITE" id="PS51149"/>
    </source>
</evidence>
<dbReference type="GO" id="GO:0006260">
    <property type="term" value="P:DNA replication"/>
    <property type="evidence" value="ECO:0007669"/>
    <property type="project" value="InterPro"/>
</dbReference>
<name>L7TK02_9CAUD</name>
<organism evidence="4 5">
    <name type="scientific">Escherichia phage PBECO4</name>
    <dbReference type="NCBI Taxonomy" id="1273738"/>
    <lineage>
        <taxon>Viruses</taxon>
        <taxon>Duplodnaviria</taxon>
        <taxon>Heunggongvirae</taxon>
        <taxon>Uroviricota</taxon>
        <taxon>Caudoviricetes</taxon>
        <taxon>Asteriusvirus</taxon>
        <taxon>Asteriusvirus PBECO4</taxon>
    </lineage>
</organism>
<dbReference type="NCBIfam" id="TIGR02487">
    <property type="entry name" value="NrdD"/>
    <property type="match status" value="1"/>
</dbReference>
<keyword evidence="1 2" id="KW-0556">Organic radical</keyword>
<feature type="modified residue" description="Glycine radical" evidence="2">
    <location>
        <position position="597"/>
    </location>
</feature>
<dbReference type="PROSITE" id="PS51149">
    <property type="entry name" value="GLY_RADICAL_2"/>
    <property type="match status" value="1"/>
</dbReference>
<dbReference type="InterPro" id="IPR019777">
    <property type="entry name" value="Form_AcTrfase_GR_CS"/>
</dbReference>
<dbReference type="EMBL" id="KC295538">
    <property type="protein sequence ID" value="AGC34756.1"/>
    <property type="molecule type" value="Genomic_DNA"/>
</dbReference>
<dbReference type="SUPFAM" id="SSF51998">
    <property type="entry name" value="PFL-like glycyl radical enzymes"/>
    <property type="match status" value="1"/>
</dbReference>
<dbReference type="PANTHER" id="PTHR21075">
    <property type="entry name" value="ANAEROBIC RIBONUCLEOSIDE-TRIPHOSPHATE REDUCTASE"/>
    <property type="match status" value="1"/>
</dbReference>
<evidence type="ECO:0000256" key="2">
    <source>
        <dbReference type="PROSITE-ProRule" id="PRU00493"/>
    </source>
</evidence>
<keyword evidence="5" id="KW-1185">Reference proteome</keyword>